<reference evidence="1 2" key="1">
    <citation type="journal article" date="2012" name="J. Bacteriol.">
        <title>Genome Sequence of the Halotolerant Bacterium Imtechella halotolerans K1T.</title>
        <authorList>
            <person name="Kumar S."/>
            <person name="Vikram S."/>
            <person name="Subramanian S."/>
            <person name="Raghava G.P."/>
            <person name="Pinnaka A.K."/>
        </authorList>
    </citation>
    <scope>NUCLEOTIDE SEQUENCE [LARGE SCALE GENOMIC DNA]</scope>
    <source>
        <strain evidence="1 2">K1</strain>
    </source>
</reference>
<dbReference type="OrthoDB" id="632318at2"/>
<accession>I0WJI4</accession>
<dbReference type="EMBL" id="AJJU01000002">
    <property type="protein sequence ID" value="EID76550.1"/>
    <property type="molecule type" value="Genomic_DNA"/>
</dbReference>
<dbReference type="InterPro" id="IPR011990">
    <property type="entry name" value="TPR-like_helical_dom_sf"/>
</dbReference>
<organism evidence="1 2">
    <name type="scientific">Imtechella halotolerans K1</name>
    <dbReference type="NCBI Taxonomy" id="946077"/>
    <lineage>
        <taxon>Bacteria</taxon>
        <taxon>Pseudomonadati</taxon>
        <taxon>Bacteroidota</taxon>
        <taxon>Flavobacteriia</taxon>
        <taxon>Flavobacteriales</taxon>
        <taxon>Flavobacteriaceae</taxon>
        <taxon>Imtechella</taxon>
    </lineage>
</organism>
<sequence>MKIKYIISLIVTSTIVVSCGSYGYVYLDYPQSPQVSLPHEIDEIAIVNRSLIKEENRQNRVFESVITGEVAGSDKIASDEAIKGVLAGMQNQNYIKMILPDTLRIYGTGTRQLPDVLSWDLVSGICADNQADALLVLETFDSNSNIVIQTAVQQVSSVLKSGKPSPQLPRQAQVDVRSYWRLYDPYTKTIIDQFQQTHLLNFSLINGVPPLNALPETAYAAGYDYASRFLPGYYRVKRDLYKKGKGKDKNEFATGWRRSEVANWKDAIEIWTRIASNVNSVSAGRAALNVAVAYEVLGNTELALEWAQRAYEDHGDKQARDYAKILLRRKRFEL</sequence>
<dbReference type="Proteomes" id="UP000005938">
    <property type="component" value="Unassembled WGS sequence"/>
</dbReference>
<evidence type="ECO:0008006" key="3">
    <source>
        <dbReference type="Google" id="ProtNLM"/>
    </source>
</evidence>
<proteinExistence type="predicted"/>
<keyword evidence="2" id="KW-1185">Reference proteome</keyword>
<comment type="caution">
    <text evidence="1">The sequence shown here is derived from an EMBL/GenBank/DDBJ whole genome shotgun (WGS) entry which is preliminary data.</text>
</comment>
<dbReference type="STRING" id="946077.W5A_00965"/>
<evidence type="ECO:0000313" key="2">
    <source>
        <dbReference type="Proteomes" id="UP000005938"/>
    </source>
</evidence>
<dbReference type="eggNOG" id="COG0457">
    <property type="taxonomic scope" value="Bacteria"/>
</dbReference>
<dbReference type="Pfam" id="PF19867">
    <property type="entry name" value="DUF6340"/>
    <property type="match status" value="1"/>
</dbReference>
<dbReference type="InterPro" id="IPR045921">
    <property type="entry name" value="DUF6340"/>
</dbReference>
<dbReference type="RefSeq" id="WP_008236475.1">
    <property type="nucleotide sequence ID" value="NZ_AJJU01000002.1"/>
</dbReference>
<dbReference type="Gene3D" id="1.25.40.10">
    <property type="entry name" value="Tetratricopeptide repeat domain"/>
    <property type="match status" value="1"/>
</dbReference>
<gene>
    <name evidence="1" type="ORF">W5A_00965</name>
</gene>
<dbReference type="AlphaFoldDB" id="I0WJI4"/>
<evidence type="ECO:0000313" key="1">
    <source>
        <dbReference type="EMBL" id="EID76550.1"/>
    </source>
</evidence>
<protein>
    <recommendedName>
        <fullName evidence="3">Tetratricopeptide repeat protein</fullName>
    </recommendedName>
</protein>
<dbReference type="PROSITE" id="PS51257">
    <property type="entry name" value="PROKAR_LIPOPROTEIN"/>
    <property type="match status" value="1"/>
</dbReference>
<name>I0WJI4_9FLAO</name>